<dbReference type="InterPro" id="IPR005574">
    <property type="entry name" value="Rpb4/RPC9"/>
</dbReference>
<dbReference type="GeneID" id="64632054"/>
<keyword evidence="6" id="KW-0539">Nucleus</keyword>
<dbReference type="GO" id="GO:0005666">
    <property type="term" value="C:RNA polymerase III complex"/>
    <property type="evidence" value="ECO:0007669"/>
    <property type="project" value="InterPro"/>
</dbReference>
<keyword evidence="5" id="KW-0804">Transcription</keyword>
<evidence type="ECO:0000259" key="7">
    <source>
        <dbReference type="SMART" id="SM00657"/>
    </source>
</evidence>
<dbReference type="Pfam" id="PF03874">
    <property type="entry name" value="RNA_pol_Rpb4"/>
    <property type="match status" value="1"/>
</dbReference>
<dbReference type="GO" id="GO:0000166">
    <property type="term" value="F:nucleotide binding"/>
    <property type="evidence" value="ECO:0007669"/>
    <property type="project" value="InterPro"/>
</dbReference>
<dbReference type="InterPro" id="IPR006590">
    <property type="entry name" value="RNA_pol_Rpb4/RPC9_core"/>
</dbReference>
<feature type="domain" description="RNA polymerase Rpb4/RPC9 core" evidence="7">
    <location>
        <begin position="42"/>
        <end position="153"/>
    </location>
</feature>
<dbReference type="InterPro" id="IPR038846">
    <property type="entry name" value="RPC9"/>
</dbReference>
<evidence type="ECO:0000313" key="8">
    <source>
        <dbReference type="EMBL" id="KAG1822690.1"/>
    </source>
</evidence>
<keyword evidence="4" id="KW-0240">DNA-directed RNA polymerase</keyword>
<sequence>MVFYTLQVVVVNARSALLSNFEVLNLLRELDAEHIARTKTAIRVKKEGEATGKNLHDTQTEEISENLRTVELEAIQYLSADYQPTLHQSDTGITQLVRGLQSFGLSKSEKLQIVNLAPTEPVELYVIVEELEDRLGDRMNDLLVVVSKSLQESAPGHPNGTTAVPEDKGTLGEDAVEVYEEADQETWGYDANAMEFDDMGEGVGVEGDLDIDDD</sequence>
<evidence type="ECO:0000256" key="5">
    <source>
        <dbReference type="ARBA" id="ARBA00023163"/>
    </source>
</evidence>
<comment type="subcellular location">
    <subcellularLocation>
        <location evidence="1">Nucleus</location>
    </subcellularLocation>
</comment>
<dbReference type="OrthoDB" id="1746530at2759"/>
<dbReference type="Proteomes" id="UP000807769">
    <property type="component" value="Unassembled WGS sequence"/>
</dbReference>
<dbReference type="EMBL" id="JABBWG010000005">
    <property type="protein sequence ID" value="KAG1822690.1"/>
    <property type="molecule type" value="Genomic_DNA"/>
</dbReference>
<protein>
    <recommendedName>
        <fullName evidence="3">DNA-directed RNA polymerase III subunit RPC9</fullName>
    </recommendedName>
</protein>
<dbReference type="Gene3D" id="1.20.1250.40">
    <property type="match status" value="1"/>
</dbReference>
<evidence type="ECO:0000313" key="9">
    <source>
        <dbReference type="Proteomes" id="UP000807769"/>
    </source>
</evidence>
<dbReference type="SUPFAM" id="SSF47819">
    <property type="entry name" value="HRDC-like"/>
    <property type="match status" value="1"/>
</dbReference>
<accession>A0A9P7JHM4</accession>
<dbReference type="InterPro" id="IPR010997">
    <property type="entry name" value="HRDC-like_sf"/>
</dbReference>
<dbReference type="PANTHER" id="PTHR15561:SF0">
    <property type="entry name" value="DNA-DIRECTED RNA POLYMERASE III SUBUNIT RPC9"/>
    <property type="match status" value="1"/>
</dbReference>
<dbReference type="PANTHER" id="PTHR15561">
    <property type="entry name" value="CALCITONIN GENE-RELATED PEPTIDE-RECEPTOR COMPONENT PROTEIN"/>
    <property type="match status" value="1"/>
</dbReference>
<keyword evidence="9" id="KW-1185">Reference proteome</keyword>
<dbReference type="GO" id="GO:0006384">
    <property type="term" value="P:transcription initiation at RNA polymerase III promoter"/>
    <property type="evidence" value="ECO:0007669"/>
    <property type="project" value="InterPro"/>
</dbReference>
<dbReference type="InterPro" id="IPR038324">
    <property type="entry name" value="Rpb4/RPC9_sf"/>
</dbReference>
<dbReference type="RefSeq" id="XP_041197096.1">
    <property type="nucleotide sequence ID" value="XM_041338038.1"/>
</dbReference>
<reference evidence="8" key="1">
    <citation type="journal article" date="2020" name="New Phytol.">
        <title>Comparative genomics reveals dynamic genome evolution in host specialist ectomycorrhizal fungi.</title>
        <authorList>
            <person name="Lofgren L.A."/>
            <person name="Nguyen N.H."/>
            <person name="Vilgalys R."/>
            <person name="Ruytinx J."/>
            <person name="Liao H.L."/>
            <person name="Branco S."/>
            <person name="Kuo A."/>
            <person name="LaButti K."/>
            <person name="Lipzen A."/>
            <person name="Andreopoulos W."/>
            <person name="Pangilinan J."/>
            <person name="Riley R."/>
            <person name="Hundley H."/>
            <person name="Na H."/>
            <person name="Barry K."/>
            <person name="Grigoriev I.V."/>
            <person name="Stajich J.E."/>
            <person name="Kennedy P.G."/>
        </authorList>
    </citation>
    <scope>NUCLEOTIDE SEQUENCE</scope>
    <source>
        <strain evidence="8">MN1</strain>
    </source>
</reference>
<evidence type="ECO:0000256" key="6">
    <source>
        <dbReference type="ARBA" id="ARBA00023242"/>
    </source>
</evidence>
<dbReference type="SMART" id="SM00657">
    <property type="entry name" value="RPOL4c"/>
    <property type="match status" value="1"/>
</dbReference>
<proteinExistence type="inferred from homology"/>
<evidence type="ECO:0000256" key="3">
    <source>
        <dbReference type="ARBA" id="ARBA00016672"/>
    </source>
</evidence>
<evidence type="ECO:0000256" key="1">
    <source>
        <dbReference type="ARBA" id="ARBA00004123"/>
    </source>
</evidence>
<organism evidence="8 9">
    <name type="scientific">Suillus subaureus</name>
    <dbReference type="NCBI Taxonomy" id="48587"/>
    <lineage>
        <taxon>Eukaryota</taxon>
        <taxon>Fungi</taxon>
        <taxon>Dikarya</taxon>
        <taxon>Basidiomycota</taxon>
        <taxon>Agaricomycotina</taxon>
        <taxon>Agaricomycetes</taxon>
        <taxon>Agaricomycetidae</taxon>
        <taxon>Boletales</taxon>
        <taxon>Suillineae</taxon>
        <taxon>Suillaceae</taxon>
        <taxon>Suillus</taxon>
    </lineage>
</organism>
<evidence type="ECO:0000256" key="2">
    <source>
        <dbReference type="ARBA" id="ARBA00006898"/>
    </source>
</evidence>
<comment type="similarity">
    <text evidence="2">Belongs to the eukaryotic RPC9 RNA polymerase subunit family.</text>
</comment>
<evidence type="ECO:0000256" key="4">
    <source>
        <dbReference type="ARBA" id="ARBA00022478"/>
    </source>
</evidence>
<dbReference type="AlphaFoldDB" id="A0A9P7JHM4"/>
<name>A0A9P7JHM4_9AGAM</name>
<comment type="caution">
    <text evidence="8">The sequence shown here is derived from an EMBL/GenBank/DDBJ whole genome shotgun (WGS) entry which is preliminary data.</text>
</comment>
<gene>
    <name evidence="8" type="ORF">BJ212DRAFT_1444969</name>
</gene>